<organism evidence="2 3">
    <name type="scientific">Vibrio mediterranei</name>
    <dbReference type="NCBI Taxonomy" id="689"/>
    <lineage>
        <taxon>Bacteria</taxon>
        <taxon>Pseudomonadati</taxon>
        <taxon>Pseudomonadota</taxon>
        <taxon>Gammaproteobacteria</taxon>
        <taxon>Vibrionales</taxon>
        <taxon>Vibrionaceae</taxon>
        <taxon>Vibrio</taxon>
    </lineage>
</organism>
<reference evidence="2 3" key="1">
    <citation type="submission" date="2018-11" db="EMBL/GenBank/DDBJ databases">
        <title>Complete Genome Sequence of Vbrio mediterranei 117-T6: a Potential Pathogen Bacteria Isolated from the Conchocelis of Pyropia.</title>
        <authorList>
            <person name="Liu Q."/>
        </authorList>
    </citation>
    <scope>NUCLEOTIDE SEQUENCE [LARGE SCALE GENOMIC DNA]</scope>
    <source>
        <strain evidence="2 3">117-T6</strain>
    </source>
</reference>
<gene>
    <name evidence="2" type="ORF">ECB94_14030</name>
</gene>
<evidence type="ECO:0000313" key="3">
    <source>
        <dbReference type="Proteomes" id="UP000279760"/>
    </source>
</evidence>
<protein>
    <submittedName>
        <fullName evidence="2">Crp/Fnr family transcriptional regulator</fullName>
    </submittedName>
</protein>
<sequence>MSVQKILKEIYRASDELAGQLIRRGAVVTIPKGKFLFFQYQSVSDIVIPLQGVLGFYPTIDEGTNLKYDLITPGILINDVPLILGEGAQSDIQAVTDSIVLLLPFEDVKELMDSCCSFSKMINFSLAKKQRFCLTLFRLRGEKNTDLKIRLAMEAISAATYDGSIPLNILTLASLLNMSRNTVGSYMSKAIAAGEVERNELGFRLIEKRSIAA</sequence>
<dbReference type="SUPFAM" id="SSF51206">
    <property type="entry name" value="cAMP-binding domain-like"/>
    <property type="match status" value="1"/>
</dbReference>
<dbReference type="InterPro" id="IPR014710">
    <property type="entry name" value="RmlC-like_jellyroll"/>
</dbReference>
<evidence type="ECO:0000313" key="2">
    <source>
        <dbReference type="EMBL" id="AYV22285.1"/>
    </source>
</evidence>
<name>A0A3G4VD21_9VIBR</name>
<evidence type="ECO:0000259" key="1">
    <source>
        <dbReference type="Pfam" id="PF00027"/>
    </source>
</evidence>
<dbReference type="Proteomes" id="UP000279760">
    <property type="component" value="Chromosome 1"/>
</dbReference>
<proteinExistence type="predicted"/>
<accession>A0A3G4VD21</accession>
<dbReference type="InterPro" id="IPR018490">
    <property type="entry name" value="cNMP-bd_dom_sf"/>
</dbReference>
<dbReference type="Gene3D" id="2.60.120.10">
    <property type="entry name" value="Jelly Rolls"/>
    <property type="match status" value="1"/>
</dbReference>
<dbReference type="Pfam" id="PF00027">
    <property type="entry name" value="cNMP_binding"/>
    <property type="match status" value="1"/>
</dbReference>
<dbReference type="InterPro" id="IPR000595">
    <property type="entry name" value="cNMP-bd_dom"/>
</dbReference>
<dbReference type="EMBL" id="CP033577">
    <property type="protein sequence ID" value="AYV22285.1"/>
    <property type="molecule type" value="Genomic_DNA"/>
</dbReference>
<dbReference type="AlphaFoldDB" id="A0A3G4VD21"/>
<dbReference type="RefSeq" id="WP_124940809.1">
    <property type="nucleotide sequence ID" value="NZ_CP033577.1"/>
</dbReference>
<feature type="domain" description="Cyclic nucleotide-binding" evidence="1">
    <location>
        <begin position="28"/>
        <end position="114"/>
    </location>
</feature>